<dbReference type="PROSITE" id="PS00065">
    <property type="entry name" value="D_2_HYDROXYACID_DH_1"/>
    <property type="match status" value="1"/>
</dbReference>
<keyword evidence="7" id="KW-1185">Reference proteome</keyword>
<evidence type="ECO:0000259" key="5">
    <source>
        <dbReference type="Pfam" id="PF02826"/>
    </source>
</evidence>
<gene>
    <name evidence="6" type="ORF">SAMN02745911_3515</name>
</gene>
<dbReference type="InterPro" id="IPR036291">
    <property type="entry name" value="NAD(P)-bd_dom_sf"/>
</dbReference>
<dbReference type="InterPro" id="IPR050223">
    <property type="entry name" value="D-isomer_2-hydroxyacid_DH"/>
</dbReference>
<dbReference type="InterPro" id="IPR006140">
    <property type="entry name" value="D-isomer_DH_NAD-bd"/>
</dbReference>
<feature type="domain" description="D-isomer specific 2-hydroxyacid dehydrogenase catalytic" evidence="4">
    <location>
        <begin position="20"/>
        <end position="313"/>
    </location>
</feature>
<evidence type="ECO:0000313" key="7">
    <source>
        <dbReference type="Proteomes" id="UP000184290"/>
    </source>
</evidence>
<keyword evidence="2" id="KW-0520">NAD</keyword>
<accession>A0ABY1IQ35</accession>
<dbReference type="RefSeq" id="WP_143190280.1">
    <property type="nucleotide sequence ID" value="NZ_FQZC01000004.1"/>
</dbReference>
<dbReference type="InterPro" id="IPR006139">
    <property type="entry name" value="D-isomer_2_OHA_DH_cat_dom"/>
</dbReference>
<sequence>MKPAILLVEPMMDAIERDLDAAYTVHRLYDAAQQSRIQADLGTIRAAVTGGGTGLSAEWVARLPALGLIAINGVGTDKVDLAETARRGIHVSTTPGVLTGDVADMAMALLLAVMRRIVDGDRMVRDGRWAAGGQLPLGSRLGGRKLAILGLGQIGRAIARRAEAFDAEILYWNRSPVETPSGWTCIDTPERLAAEADILVVAVAATPQTESIVSAAVLDALGPNGILVNVARGNVVDEAALLSALQQAQIAAAGLDVFRNEPTIDPAFARLDNVVLAPHQGSATVSTREDMGALVLANLADHFAGRTPRTSVNADRIQETHSA</sequence>
<dbReference type="Gene3D" id="3.40.50.720">
    <property type="entry name" value="NAD(P)-binding Rossmann-like Domain"/>
    <property type="match status" value="2"/>
</dbReference>
<feature type="domain" description="D-isomer specific 2-hydroxyacid dehydrogenase NAD-binding" evidence="5">
    <location>
        <begin position="107"/>
        <end position="281"/>
    </location>
</feature>
<dbReference type="Proteomes" id="UP000184290">
    <property type="component" value="Unassembled WGS sequence"/>
</dbReference>
<comment type="similarity">
    <text evidence="3">Belongs to the D-isomer specific 2-hydroxyacid dehydrogenase family.</text>
</comment>
<evidence type="ECO:0000256" key="2">
    <source>
        <dbReference type="ARBA" id="ARBA00023027"/>
    </source>
</evidence>
<keyword evidence="1 3" id="KW-0560">Oxidoreductase</keyword>
<organism evidence="6 7">
    <name type="scientific">Aureimonas altamirensis DSM 21988</name>
    <dbReference type="NCBI Taxonomy" id="1121026"/>
    <lineage>
        <taxon>Bacteria</taxon>
        <taxon>Pseudomonadati</taxon>
        <taxon>Pseudomonadota</taxon>
        <taxon>Alphaproteobacteria</taxon>
        <taxon>Hyphomicrobiales</taxon>
        <taxon>Aurantimonadaceae</taxon>
        <taxon>Aureimonas</taxon>
    </lineage>
</organism>
<dbReference type="PANTHER" id="PTHR10996">
    <property type="entry name" value="2-HYDROXYACID DEHYDROGENASE-RELATED"/>
    <property type="match status" value="1"/>
</dbReference>
<name>A0ABY1IQ35_9HYPH</name>
<proteinExistence type="inferred from homology"/>
<comment type="caution">
    <text evidence="6">The sequence shown here is derived from an EMBL/GenBank/DDBJ whole genome shotgun (WGS) entry which is preliminary data.</text>
</comment>
<dbReference type="EMBL" id="FQZC01000004">
    <property type="protein sequence ID" value="SHJ83419.1"/>
    <property type="molecule type" value="Genomic_DNA"/>
</dbReference>
<evidence type="ECO:0000256" key="3">
    <source>
        <dbReference type="RuleBase" id="RU003719"/>
    </source>
</evidence>
<dbReference type="SUPFAM" id="SSF51735">
    <property type="entry name" value="NAD(P)-binding Rossmann-fold domains"/>
    <property type="match status" value="1"/>
</dbReference>
<reference evidence="6 7" key="1">
    <citation type="submission" date="2016-11" db="EMBL/GenBank/DDBJ databases">
        <authorList>
            <person name="Varghese N."/>
            <person name="Submissions S."/>
        </authorList>
    </citation>
    <scope>NUCLEOTIDE SEQUENCE [LARGE SCALE GENOMIC DNA]</scope>
    <source>
        <strain evidence="6 7">DSM 21988</strain>
    </source>
</reference>
<evidence type="ECO:0000256" key="1">
    <source>
        <dbReference type="ARBA" id="ARBA00023002"/>
    </source>
</evidence>
<protein>
    <submittedName>
        <fullName evidence="6">Lactate dehydrogenase</fullName>
    </submittedName>
</protein>
<dbReference type="CDD" id="cd12156">
    <property type="entry name" value="HPPR"/>
    <property type="match status" value="1"/>
</dbReference>
<dbReference type="InterPro" id="IPR029752">
    <property type="entry name" value="D-isomer_DH_CS1"/>
</dbReference>
<dbReference type="Pfam" id="PF00389">
    <property type="entry name" value="2-Hacid_dh"/>
    <property type="match status" value="1"/>
</dbReference>
<evidence type="ECO:0000259" key="4">
    <source>
        <dbReference type="Pfam" id="PF00389"/>
    </source>
</evidence>
<evidence type="ECO:0000313" key="6">
    <source>
        <dbReference type="EMBL" id="SHJ83419.1"/>
    </source>
</evidence>
<dbReference type="SUPFAM" id="SSF52283">
    <property type="entry name" value="Formate/glycerate dehydrogenase catalytic domain-like"/>
    <property type="match status" value="1"/>
</dbReference>
<dbReference type="Pfam" id="PF02826">
    <property type="entry name" value="2-Hacid_dh_C"/>
    <property type="match status" value="1"/>
</dbReference>
<dbReference type="PANTHER" id="PTHR10996:SF178">
    <property type="entry name" value="2-HYDROXYACID DEHYDROGENASE YGL185C-RELATED"/>
    <property type="match status" value="1"/>
</dbReference>